<keyword evidence="2" id="KW-0540">Nuclease</keyword>
<name>A0A481YR93_9VIRU</name>
<keyword evidence="1" id="KW-0812">Transmembrane</keyword>
<dbReference type="EMBL" id="MK500327">
    <property type="protein sequence ID" value="QBK85688.1"/>
    <property type="molecule type" value="Genomic_DNA"/>
</dbReference>
<protein>
    <submittedName>
        <fullName evidence="2">Restriction endonuclease</fullName>
    </submittedName>
</protein>
<evidence type="ECO:0000313" key="2">
    <source>
        <dbReference type="EMBL" id="QBK85688.1"/>
    </source>
</evidence>
<keyword evidence="1" id="KW-1133">Transmembrane helix</keyword>
<reference evidence="2" key="1">
    <citation type="journal article" date="2019" name="MBio">
        <title>Virus Genomes from Deep Sea Sediments Expand the Ocean Megavirome and Support Independent Origins of Viral Gigantism.</title>
        <authorList>
            <person name="Backstrom D."/>
            <person name="Yutin N."/>
            <person name="Jorgensen S.L."/>
            <person name="Dharamshi J."/>
            <person name="Homa F."/>
            <person name="Zaremba-Niedwiedzka K."/>
            <person name="Spang A."/>
            <person name="Wolf Y.I."/>
            <person name="Koonin E.V."/>
            <person name="Ettema T.J."/>
        </authorList>
    </citation>
    <scope>NUCLEOTIDE SEQUENCE</scope>
</reference>
<sequence>MALKWSWSWINLDTIAIFIIVVAVIYCLVTRRKRKHKFRGLGETGFDFQEANWHTPLRRKKKKRLYKNEEKCREIFQGIFQLPFPKIRPDWLKSPATRKNLEIDGFCPDIETPIGRGLGFEYNGKQHSKYTPYFHRHGKQEFHYQLAKDDWKNAKCKELGIVLINIPYDIAPHDLERHIKYKLRKIGTFSRLSSRGRNSRSHESPFNMYH</sequence>
<keyword evidence="2" id="KW-0378">Hydrolase</keyword>
<keyword evidence="2" id="KW-0255">Endonuclease</keyword>
<proteinExistence type="predicted"/>
<evidence type="ECO:0000256" key="1">
    <source>
        <dbReference type="SAM" id="Phobius"/>
    </source>
</evidence>
<dbReference type="GO" id="GO:0004519">
    <property type="term" value="F:endonuclease activity"/>
    <property type="evidence" value="ECO:0007669"/>
    <property type="project" value="UniProtKB-KW"/>
</dbReference>
<accession>A0A481YR93</accession>
<organism evidence="2">
    <name type="scientific">Marseillevirus LCMAC101</name>
    <dbReference type="NCBI Taxonomy" id="2506602"/>
    <lineage>
        <taxon>Viruses</taxon>
        <taxon>Varidnaviria</taxon>
        <taxon>Bamfordvirae</taxon>
        <taxon>Nucleocytoviricota</taxon>
        <taxon>Megaviricetes</taxon>
        <taxon>Pimascovirales</taxon>
        <taxon>Pimascovirales incertae sedis</taxon>
        <taxon>Marseilleviridae</taxon>
    </lineage>
</organism>
<gene>
    <name evidence="2" type="ORF">LCMAC101_02830</name>
</gene>
<feature type="transmembrane region" description="Helical" evidence="1">
    <location>
        <begin position="6"/>
        <end position="29"/>
    </location>
</feature>
<keyword evidence="1" id="KW-0472">Membrane</keyword>